<sequence>MHTNATYFNHFCCKENVNKGKYLFFSNKLYVFITVLLSLTLNYSNCESSLQYNGNNNNLLNSNPYNSIGVDINDNSLSQIGRNLDRAILPNLISVGNLIDGGIQNPSTVPRIPNTVIPSIPGIDGKIGVPETPTSPGMGGVGIPGIPIASPGMGGVGVPGIPITSPGMGGVGLPRIPITTPGMGGVGVPGIPITTPGMGGVGVPGIPKTIPGVSEISEEIGTDIGDIGNGIGAAIVEIGNNIEDGLNLNIMENSVNYSVPDNNNVDYNIKDDNLYTLSATGKGGSKIYTYKRPNIVDNNNVEGNYFGRQPYSYKSSIFNSLSKDTNQISQKFPLYLNKTPLVITSTSNSGTNVNSSTNTSFNYSNGLNQIGLTSLTKQEINKDFSPYSSIHYLKTSTPQVGEKQQSIWRWEHIDKPLLRTNTVRPIEFKYKIPTSVNEAWWNNYNIRKESKKIDENSDDDNNNNKMVMVNSNTEQIKDNNSQIESQKNYSNIHKSDFIGYNQDNNHSHTHKNSHNRNHNYNHSHKQNYQNHNNTGIQHKNDKEKDHIHKYNDNIQEINEDLEEDILRTAKIGDIVNLTRLEIPNPYDRKTAINNLISNSLLNMKQENWSIPVEEIINATFINPGTKQPDLVPNQMGPKVKVQDFYCNPNIHKCTDLYTVGTSIGEPLWKIYNTSTLGRAQRRIENLLDDTEVSLKK</sequence>
<feature type="region of interest" description="Disordered" evidence="2">
    <location>
        <begin position="501"/>
        <end position="524"/>
    </location>
</feature>
<organism evidence="3 4">
    <name type="scientific">Cryptosporidium xiaoi</name>
    <dbReference type="NCBI Taxonomy" id="659607"/>
    <lineage>
        <taxon>Eukaryota</taxon>
        <taxon>Sar</taxon>
        <taxon>Alveolata</taxon>
        <taxon>Apicomplexa</taxon>
        <taxon>Conoidasida</taxon>
        <taxon>Coccidia</taxon>
        <taxon>Eucoccidiorida</taxon>
        <taxon>Eimeriorina</taxon>
        <taxon>Cryptosporidiidae</taxon>
        <taxon>Cryptosporidium</taxon>
    </lineage>
</organism>
<evidence type="ECO:0000313" key="3">
    <source>
        <dbReference type="EMBL" id="KAK6590268.1"/>
    </source>
</evidence>
<evidence type="ECO:0000313" key="4">
    <source>
        <dbReference type="Proteomes" id="UP001311799"/>
    </source>
</evidence>
<dbReference type="AlphaFoldDB" id="A0AAV9Y0D3"/>
<gene>
    <name evidence="3" type="ORF">RS030_162410</name>
</gene>
<dbReference type="EMBL" id="JAWDEY010000007">
    <property type="protein sequence ID" value="KAK6590268.1"/>
    <property type="molecule type" value="Genomic_DNA"/>
</dbReference>
<accession>A0AAV9Y0D3</accession>
<feature type="coiled-coil region" evidence="1">
    <location>
        <begin position="540"/>
        <end position="567"/>
    </location>
</feature>
<feature type="compositionally biased region" description="Basic residues" evidence="2">
    <location>
        <begin position="507"/>
        <end position="524"/>
    </location>
</feature>
<proteinExistence type="predicted"/>
<protein>
    <submittedName>
        <fullName evidence="3">Uncharacterized protein</fullName>
    </submittedName>
</protein>
<comment type="caution">
    <text evidence="3">The sequence shown here is derived from an EMBL/GenBank/DDBJ whole genome shotgun (WGS) entry which is preliminary data.</text>
</comment>
<reference evidence="3 4" key="1">
    <citation type="submission" date="2023-10" db="EMBL/GenBank/DDBJ databases">
        <title>Comparative genomics analysis reveals potential genetic determinants of host preference in Cryptosporidium xiaoi.</title>
        <authorList>
            <person name="Xiao L."/>
            <person name="Li J."/>
        </authorList>
    </citation>
    <scope>NUCLEOTIDE SEQUENCE [LARGE SCALE GENOMIC DNA]</scope>
    <source>
        <strain evidence="3 4">52996</strain>
    </source>
</reference>
<keyword evidence="1" id="KW-0175">Coiled coil</keyword>
<keyword evidence="4" id="KW-1185">Reference proteome</keyword>
<name>A0AAV9Y0D3_9CRYT</name>
<dbReference type="Proteomes" id="UP001311799">
    <property type="component" value="Unassembled WGS sequence"/>
</dbReference>
<evidence type="ECO:0000256" key="2">
    <source>
        <dbReference type="SAM" id="MobiDB-lite"/>
    </source>
</evidence>
<evidence type="ECO:0000256" key="1">
    <source>
        <dbReference type="SAM" id="Coils"/>
    </source>
</evidence>